<dbReference type="AlphaFoldDB" id="A0A953JEH6"/>
<dbReference type="PANTHER" id="PTHR10151">
    <property type="entry name" value="ECTONUCLEOTIDE PYROPHOSPHATASE/PHOSPHODIESTERASE"/>
    <property type="match status" value="1"/>
</dbReference>
<reference evidence="1" key="2">
    <citation type="submission" date="2021-08" db="EMBL/GenBank/DDBJ databases">
        <authorList>
            <person name="Dalcin Martins P."/>
        </authorList>
    </citation>
    <scope>NUCLEOTIDE SEQUENCE</scope>
    <source>
        <strain evidence="1">MAG_39</strain>
    </source>
</reference>
<dbReference type="Proteomes" id="UP000705867">
    <property type="component" value="Unassembled WGS sequence"/>
</dbReference>
<dbReference type="GO" id="GO:0016787">
    <property type="term" value="F:hydrolase activity"/>
    <property type="evidence" value="ECO:0007669"/>
    <property type="project" value="UniProtKB-ARBA"/>
</dbReference>
<proteinExistence type="predicted"/>
<dbReference type="Pfam" id="PF01663">
    <property type="entry name" value="Phosphodiest"/>
    <property type="match status" value="1"/>
</dbReference>
<protein>
    <submittedName>
        <fullName evidence="1">Alkaline phosphatase family protein</fullName>
    </submittedName>
</protein>
<gene>
    <name evidence="1" type="ORF">K8I29_15930</name>
</gene>
<evidence type="ECO:0000313" key="1">
    <source>
        <dbReference type="EMBL" id="MBZ0157685.1"/>
    </source>
</evidence>
<accession>A0A953JEH6</accession>
<dbReference type="EMBL" id="JAIOIV010000126">
    <property type="protein sequence ID" value="MBZ0157685.1"/>
    <property type="molecule type" value="Genomic_DNA"/>
</dbReference>
<dbReference type="Gene3D" id="3.40.720.10">
    <property type="entry name" value="Alkaline Phosphatase, subunit A"/>
    <property type="match status" value="1"/>
</dbReference>
<reference evidence="1" key="1">
    <citation type="journal article" date="2021" name="bioRxiv">
        <title>Unraveling nitrogen, sulfur and carbon metabolic pathways and microbial community transcriptional responses to substrate deprivation and toxicity stresses in a bioreactor mimicking anoxic brackish coastal sediment conditions.</title>
        <authorList>
            <person name="Martins P.D."/>
            <person name="Echeveste M.J."/>
            <person name="Arshad A."/>
            <person name="Kurth J."/>
            <person name="Ouboter H."/>
            <person name="Jetten M.S.M."/>
            <person name="Welte C.U."/>
        </authorList>
    </citation>
    <scope>NUCLEOTIDE SEQUENCE</scope>
    <source>
        <strain evidence="1">MAG_39</strain>
    </source>
</reference>
<dbReference type="PANTHER" id="PTHR10151:SF120">
    <property type="entry name" value="BIS(5'-ADENOSYL)-TRIPHOSPHATASE"/>
    <property type="match status" value="1"/>
</dbReference>
<dbReference type="InterPro" id="IPR017850">
    <property type="entry name" value="Alkaline_phosphatase_core_sf"/>
</dbReference>
<comment type="caution">
    <text evidence="1">The sequence shown here is derived from an EMBL/GenBank/DDBJ whole genome shotgun (WGS) entry which is preliminary data.</text>
</comment>
<sequence>MSTEENRDKEYKKVVVAGLDGVPYTLLLEYMERGVMPELKELCRGGKLIRMSSSLPEVSSVAWTGFMTGRNPGEHGIFGFMELDRQSYGYTFPNFTTLKERPVWERNNIKTVAFNIPQTYPALPMNGVMVSGFVALDLKKATYPDRVFSYLSERGYRLDVDARLAGENPEAFFADLFEVFRKRREAIEYLYDNEEWQLFIGTITETDRLHHFFYDSAREGQYFAVFERFYRELDGFIGNLARKAERDGALFMTCSDHGFTPISTEVYLNRWLVESGYLERDGGEGLKGMTSSSRAFCLDPSRIYLHLEGKYKKGRVQQKEYRSLLDELKGQFLEIAFEGRKVIKEAYRREEIFHGRYAENGPDLYLLPHYGFDLKGSVDRSSVFGTSRFRGMHTYDDAHLFVSDGALVQEDEQWSIERVLTGAHYTLNTAA</sequence>
<name>A0A953JEH6_9BACT</name>
<dbReference type="SUPFAM" id="SSF53649">
    <property type="entry name" value="Alkaline phosphatase-like"/>
    <property type="match status" value="1"/>
</dbReference>
<dbReference type="InterPro" id="IPR002591">
    <property type="entry name" value="Phosphodiest/P_Trfase"/>
</dbReference>
<organism evidence="1 2">
    <name type="scientific">Candidatus Nitrobium versatile</name>
    <dbReference type="NCBI Taxonomy" id="2884831"/>
    <lineage>
        <taxon>Bacteria</taxon>
        <taxon>Pseudomonadati</taxon>
        <taxon>Nitrospirota</taxon>
        <taxon>Nitrospiria</taxon>
        <taxon>Nitrospirales</taxon>
        <taxon>Nitrospiraceae</taxon>
        <taxon>Candidatus Nitrobium</taxon>
    </lineage>
</organism>
<evidence type="ECO:0000313" key="2">
    <source>
        <dbReference type="Proteomes" id="UP000705867"/>
    </source>
</evidence>